<dbReference type="Gene3D" id="3.90.950.20">
    <property type="entry name" value="CinA-like"/>
    <property type="match status" value="1"/>
</dbReference>
<dbReference type="NCBIfam" id="TIGR00199">
    <property type="entry name" value="PncC_domain"/>
    <property type="match status" value="1"/>
</dbReference>
<dbReference type="GO" id="GO:0019159">
    <property type="term" value="F:nicotinamide-nucleotide amidase activity"/>
    <property type="evidence" value="ECO:0007669"/>
    <property type="project" value="UniProtKB-EC"/>
</dbReference>
<dbReference type="SUPFAM" id="SSF142433">
    <property type="entry name" value="CinA-like"/>
    <property type="match status" value="1"/>
</dbReference>
<evidence type="ECO:0000313" key="2">
    <source>
        <dbReference type="EMBL" id="NYE96741.1"/>
    </source>
</evidence>
<gene>
    <name evidence="2" type="ORF">FHU41_002991</name>
</gene>
<dbReference type="EMBL" id="JACBYQ010000002">
    <property type="protein sequence ID" value="NYE96741.1"/>
    <property type="molecule type" value="Genomic_DNA"/>
</dbReference>
<keyword evidence="3" id="KW-1185">Reference proteome</keyword>
<proteinExistence type="predicted"/>
<evidence type="ECO:0000259" key="1">
    <source>
        <dbReference type="Pfam" id="PF02464"/>
    </source>
</evidence>
<sequence length="174" mass="17687">MSTGPSTAELVASLIERGLSLATAESLTGGAVATELVGVPGVSATFQGGVVAYQNSVKASVLGVSEELLERVGSVDGEVAVQMALGVCRITGANVGLATTGAAGPEAHDGKAVGTVFLAVALNGVAQYREYHFDGDREAIRAQARHSALSLLADVVNSSQQTFGKQPGTKQFDR</sequence>
<feature type="domain" description="CinA C-terminal" evidence="1">
    <location>
        <begin position="8"/>
        <end position="155"/>
    </location>
</feature>
<evidence type="ECO:0000313" key="3">
    <source>
        <dbReference type="Proteomes" id="UP000521748"/>
    </source>
</evidence>
<organism evidence="2 3">
    <name type="scientific">Psychromicrobium silvestre</name>
    <dbReference type="NCBI Taxonomy" id="1645614"/>
    <lineage>
        <taxon>Bacteria</taxon>
        <taxon>Bacillati</taxon>
        <taxon>Actinomycetota</taxon>
        <taxon>Actinomycetes</taxon>
        <taxon>Micrococcales</taxon>
        <taxon>Micrococcaceae</taxon>
        <taxon>Psychromicrobium</taxon>
    </lineage>
</organism>
<comment type="caution">
    <text evidence="2">The sequence shown here is derived from an EMBL/GenBank/DDBJ whole genome shotgun (WGS) entry which is preliminary data.</text>
</comment>
<dbReference type="EC" id="3.5.1.42" evidence="2"/>
<keyword evidence="2" id="KW-0378">Hydrolase</keyword>
<accession>A0A7Y9S982</accession>
<name>A0A7Y9S982_9MICC</name>
<protein>
    <submittedName>
        <fullName evidence="2">Nicotinamide-nucleotide amidase</fullName>
        <ecNumber evidence="2">3.5.1.42</ecNumber>
    </submittedName>
</protein>
<dbReference type="Proteomes" id="UP000521748">
    <property type="component" value="Unassembled WGS sequence"/>
</dbReference>
<dbReference type="AlphaFoldDB" id="A0A7Y9S982"/>
<reference evidence="2 3" key="1">
    <citation type="submission" date="2020-07" db="EMBL/GenBank/DDBJ databases">
        <title>Sequencing the genomes of 1000 actinobacteria strains.</title>
        <authorList>
            <person name="Klenk H.-P."/>
        </authorList>
    </citation>
    <scope>NUCLEOTIDE SEQUENCE [LARGE SCALE GENOMIC DNA]</scope>
    <source>
        <strain evidence="2 3">DSM 102047</strain>
    </source>
</reference>
<dbReference type="InterPro" id="IPR036653">
    <property type="entry name" value="CinA-like_C"/>
</dbReference>
<dbReference type="RefSeq" id="WP_179390361.1">
    <property type="nucleotide sequence ID" value="NZ_JACBYQ010000002.1"/>
</dbReference>
<dbReference type="Pfam" id="PF02464">
    <property type="entry name" value="CinA"/>
    <property type="match status" value="1"/>
</dbReference>
<dbReference type="InterPro" id="IPR008136">
    <property type="entry name" value="CinA_C"/>
</dbReference>